<evidence type="ECO:0000313" key="8">
    <source>
        <dbReference type="EMBL" id="MDM1050368.1"/>
    </source>
</evidence>
<dbReference type="PANTHER" id="PTHR30471">
    <property type="entry name" value="DNA REPAIR PROTEIN RADC"/>
    <property type="match status" value="1"/>
</dbReference>
<accession>A0ABT7NTG6</accession>
<dbReference type="InterPro" id="IPR037518">
    <property type="entry name" value="MPN"/>
</dbReference>
<organism evidence="8 9">
    <name type="scientific">Sphingobacterium hotanense</name>
    <dbReference type="NCBI Taxonomy" id="649196"/>
    <lineage>
        <taxon>Bacteria</taxon>
        <taxon>Pseudomonadati</taxon>
        <taxon>Bacteroidota</taxon>
        <taxon>Sphingobacteriia</taxon>
        <taxon>Sphingobacteriales</taxon>
        <taxon>Sphingobacteriaceae</taxon>
        <taxon>Sphingobacterium</taxon>
    </lineage>
</organism>
<evidence type="ECO:0000256" key="5">
    <source>
        <dbReference type="ARBA" id="ARBA00023049"/>
    </source>
</evidence>
<dbReference type="Proteomes" id="UP001170954">
    <property type="component" value="Unassembled WGS sequence"/>
</dbReference>
<name>A0ABT7NTG6_9SPHI</name>
<dbReference type="RefSeq" id="WP_149526657.1">
    <property type="nucleotide sequence ID" value="NZ_CP030848.1"/>
</dbReference>
<dbReference type="PROSITE" id="PS01302">
    <property type="entry name" value="UPF0758"/>
    <property type="match status" value="1"/>
</dbReference>
<comment type="caution">
    <text evidence="8">The sequence shown here is derived from an EMBL/GenBank/DDBJ whole genome shotgun (WGS) entry which is preliminary data.</text>
</comment>
<dbReference type="NCBIfam" id="NF000642">
    <property type="entry name" value="PRK00024.1"/>
    <property type="match status" value="1"/>
</dbReference>
<reference evidence="8" key="1">
    <citation type="submission" date="2020-06" db="EMBL/GenBank/DDBJ databases">
        <authorList>
            <person name="Dong N."/>
        </authorList>
    </citation>
    <scope>NUCLEOTIDE SEQUENCE</scope>
    <source>
        <strain evidence="8">R1692</strain>
    </source>
</reference>
<dbReference type="PANTHER" id="PTHR30471:SF3">
    <property type="entry name" value="UPF0758 PROTEIN YEES-RELATED"/>
    <property type="match status" value="1"/>
</dbReference>
<dbReference type="PROSITE" id="PS50249">
    <property type="entry name" value="MPN"/>
    <property type="match status" value="1"/>
</dbReference>
<dbReference type="Pfam" id="PF04002">
    <property type="entry name" value="RadC"/>
    <property type="match status" value="1"/>
</dbReference>
<evidence type="ECO:0000256" key="3">
    <source>
        <dbReference type="ARBA" id="ARBA00022801"/>
    </source>
</evidence>
<keyword evidence="2" id="KW-0479">Metal-binding</keyword>
<reference evidence="8" key="2">
    <citation type="journal article" date="2022" name="Sci. Total Environ.">
        <title>Prevalence, transmission, and molecular epidemiology of tet(X)-positive bacteria among humans, animals, and environmental niches in China: An epidemiological, and genomic-based study.</title>
        <authorList>
            <person name="Dong N."/>
            <person name="Zeng Y."/>
            <person name="Cai C."/>
            <person name="Sun C."/>
            <person name="Lu J."/>
            <person name="Liu C."/>
            <person name="Zhou H."/>
            <person name="Sun Q."/>
            <person name="Shu L."/>
            <person name="Wang H."/>
            <person name="Wang Y."/>
            <person name="Wang S."/>
            <person name="Wu C."/>
            <person name="Chan E.W."/>
            <person name="Chen G."/>
            <person name="Shen Z."/>
            <person name="Chen S."/>
            <person name="Zhang R."/>
        </authorList>
    </citation>
    <scope>NUCLEOTIDE SEQUENCE</scope>
    <source>
        <strain evidence="8">R1692</strain>
    </source>
</reference>
<evidence type="ECO:0000256" key="6">
    <source>
        <dbReference type="RuleBase" id="RU003797"/>
    </source>
</evidence>
<keyword evidence="4" id="KW-0862">Zinc</keyword>
<evidence type="ECO:0000256" key="1">
    <source>
        <dbReference type="ARBA" id="ARBA00022670"/>
    </source>
</evidence>
<evidence type="ECO:0000313" key="9">
    <source>
        <dbReference type="Proteomes" id="UP001170954"/>
    </source>
</evidence>
<keyword evidence="9" id="KW-1185">Reference proteome</keyword>
<dbReference type="InterPro" id="IPR020891">
    <property type="entry name" value="UPF0758_CS"/>
</dbReference>
<dbReference type="InterPro" id="IPR046778">
    <property type="entry name" value="UPF0758_N"/>
</dbReference>
<keyword evidence="1" id="KW-0645">Protease</keyword>
<keyword evidence="3" id="KW-0378">Hydrolase</keyword>
<dbReference type="Pfam" id="PF20582">
    <property type="entry name" value="UPF0758_N"/>
    <property type="match status" value="1"/>
</dbReference>
<dbReference type="InterPro" id="IPR025657">
    <property type="entry name" value="RadC_JAB"/>
</dbReference>
<evidence type="ECO:0000256" key="2">
    <source>
        <dbReference type="ARBA" id="ARBA00022723"/>
    </source>
</evidence>
<keyword evidence="5" id="KW-0482">Metalloprotease</keyword>
<dbReference type="InterPro" id="IPR001405">
    <property type="entry name" value="UPF0758"/>
</dbReference>
<dbReference type="CDD" id="cd08071">
    <property type="entry name" value="MPN_DUF2466"/>
    <property type="match status" value="1"/>
</dbReference>
<feature type="domain" description="MPN" evidence="7">
    <location>
        <begin position="107"/>
        <end position="229"/>
    </location>
</feature>
<gene>
    <name evidence="8" type="primary">radC</name>
    <name evidence="8" type="ORF">HX018_19195</name>
</gene>
<dbReference type="NCBIfam" id="TIGR00608">
    <property type="entry name" value="radc"/>
    <property type="match status" value="1"/>
</dbReference>
<protein>
    <submittedName>
        <fullName evidence="8">DNA repair protein RadC</fullName>
    </submittedName>
</protein>
<evidence type="ECO:0000259" key="7">
    <source>
        <dbReference type="PROSITE" id="PS50249"/>
    </source>
</evidence>
<dbReference type="Gene3D" id="3.40.140.10">
    <property type="entry name" value="Cytidine Deaminase, domain 2"/>
    <property type="match status" value="1"/>
</dbReference>
<proteinExistence type="inferred from homology"/>
<sequence length="229" mass="26007">MFQKMVIREWAEADRPREKLLERGRRAVTDAELLAIVIGSGSRTETAVELCKRVLAGVNHNLLQLSKLEVHDLCEYKGIGEAKAISIIAALELGRRRQETKQTDIPILNSSKLVYEFFRSQLQDLPHEEFWTIYLNTACKVVDTQLIGRGGNDFTPVDIRTIFRFALLNKCHSIILAHNHPSGTLKASDTDIKITQKIVRAAELIDIRVHDHLIFTDCAYLSFRDEGLL</sequence>
<evidence type="ECO:0000256" key="4">
    <source>
        <dbReference type="ARBA" id="ARBA00022833"/>
    </source>
</evidence>
<comment type="similarity">
    <text evidence="6">Belongs to the UPF0758 family.</text>
</comment>
<dbReference type="EMBL" id="JACAGK010000089">
    <property type="protein sequence ID" value="MDM1050368.1"/>
    <property type="molecule type" value="Genomic_DNA"/>
</dbReference>